<dbReference type="AlphaFoldDB" id="A0A919F3N7"/>
<keyword evidence="4" id="KW-1185">Reference proteome</keyword>
<dbReference type="InterPro" id="IPR003646">
    <property type="entry name" value="SH3-like_bac-type"/>
</dbReference>
<dbReference type="PROSITE" id="PS51781">
    <property type="entry name" value="SH3B"/>
    <property type="match status" value="1"/>
</dbReference>
<organism evidence="3 4">
    <name type="scientific">Streptomyces capoamus</name>
    <dbReference type="NCBI Taxonomy" id="68183"/>
    <lineage>
        <taxon>Bacteria</taxon>
        <taxon>Bacillati</taxon>
        <taxon>Actinomycetota</taxon>
        <taxon>Actinomycetes</taxon>
        <taxon>Kitasatosporales</taxon>
        <taxon>Streptomycetaceae</taxon>
        <taxon>Streptomyces</taxon>
    </lineage>
</organism>
<evidence type="ECO:0000313" key="3">
    <source>
        <dbReference type="EMBL" id="GHG76341.1"/>
    </source>
</evidence>
<feature type="signal peptide" evidence="1">
    <location>
        <begin position="1"/>
        <end position="30"/>
    </location>
</feature>
<name>A0A919F3N7_9ACTN</name>
<gene>
    <name evidence="3" type="ORF">GCM10018980_74200</name>
</gene>
<dbReference type="Pfam" id="PF08239">
    <property type="entry name" value="SH3_3"/>
    <property type="match status" value="1"/>
</dbReference>
<dbReference type="EMBL" id="BNBF01000041">
    <property type="protein sequence ID" value="GHG76341.1"/>
    <property type="molecule type" value="Genomic_DNA"/>
</dbReference>
<evidence type="ECO:0000313" key="4">
    <source>
        <dbReference type="Proteomes" id="UP000619355"/>
    </source>
</evidence>
<comment type="caution">
    <text evidence="3">The sequence shown here is derived from an EMBL/GenBank/DDBJ whole genome shotgun (WGS) entry which is preliminary data.</text>
</comment>
<feature type="chain" id="PRO_5038993473" description="SH3b domain-containing protein" evidence="1">
    <location>
        <begin position="31"/>
        <end position="119"/>
    </location>
</feature>
<protein>
    <recommendedName>
        <fullName evidence="2">SH3b domain-containing protein</fullName>
    </recommendedName>
</protein>
<sequence>MKLKGKKISRTTRLFAAGATTALLMVPALAVSAEASTAAVGASACGKTYPKGYWWTYPTKNINLRSGPGTKYSSYGLILKDDGVEVKCKAKTAGWMRVYVLNGQLKGRTGWVASKYIAP</sequence>
<reference evidence="4" key="1">
    <citation type="journal article" date="2019" name="Int. J. Syst. Evol. Microbiol.">
        <title>The Global Catalogue of Microorganisms (GCM) 10K type strain sequencing project: providing services to taxonomists for standard genome sequencing and annotation.</title>
        <authorList>
            <consortium name="The Broad Institute Genomics Platform"/>
            <consortium name="The Broad Institute Genome Sequencing Center for Infectious Disease"/>
            <person name="Wu L."/>
            <person name="Ma J."/>
        </authorList>
    </citation>
    <scope>NUCLEOTIDE SEQUENCE [LARGE SCALE GENOMIC DNA]</scope>
    <source>
        <strain evidence="4">JCM 4253</strain>
    </source>
</reference>
<feature type="domain" description="SH3b" evidence="2">
    <location>
        <begin position="50"/>
        <end position="119"/>
    </location>
</feature>
<dbReference type="Gene3D" id="2.30.30.40">
    <property type="entry name" value="SH3 Domains"/>
    <property type="match status" value="1"/>
</dbReference>
<keyword evidence="1" id="KW-0732">Signal</keyword>
<dbReference type="RefSeq" id="WP_189986557.1">
    <property type="nucleotide sequence ID" value="NZ_BNBF01000041.1"/>
</dbReference>
<proteinExistence type="predicted"/>
<accession>A0A919F3N7</accession>
<dbReference type="Proteomes" id="UP000619355">
    <property type="component" value="Unassembled WGS sequence"/>
</dbReference>
<evidence type="ECO:0000256" key="1">
    <source>
        <dbReference type="SAM" id="SignalP"/>
    </source>
</evidence>
<evidence type="ECO:0000259" key="2">
    <source>
        <dbReference type="PROSITE" id="PS51781"/>
    </source>
</evidence>